<dbReference type="AlphaFoldDB" id="A0A4C1X0I5"/>
<proteinExistence type="predicted"/>
<reference evidence="2 3" key="1">
    <citation type="journal article" date="2019" name="Commun. Biol.">
        <title>The bagworm genome reveals a unique fibroin gene that provides high tensile strength.</title>
        <authorList>
            <person name="Kono N."/>
            <person name="Nakamura H."/>
            <person name="Ohtoshi R."/>
            <person name="Tomita M."/>
            <person name="Numata K."/>
            <person name="Arakawa K."/>
        </authorList>
    </citation>
    <scope>NUCLEOTIDE SEQUENCE [LARGE SCALE GENOMIC DNA]</scope>
</reference>
<name>A0A4C1X0I5_EUMVA</name>
<gene>
    <name evidence="2" type="ORF">EVAR_38424_1</name>
</gene>
<dbReference type="Proteomes" id="UP000299102">
    <property type="component" value="Unassembled WGS sequence"/>
</dbReference>
<evidence type="ECO:0000313" key="3">
    <source>
        <dbReference type="Proteomes" id="UP000299102"/>
    </source>
</evidence>
<dbReference type="EMBL" id="BGZK01000679">
    <property type="protein sequence ID" value="GBP55827.1"/>
    <property type="molecule type" value="Genomic_DNA"/>
</dbReference>
<evidence type="ECO:0000256" key="1">
    <source>
        <dbReference type="SAM" id="MobiDB-lite"/>
    </source>
</evidence>
<evidence type="ECO:0000313" key="2">
    <source>
        <dbReference type="EMBL" id="GBP55827.1"/>
    </source>
</evidence>
<accession>A0A4C1X0I5</accession>
<comment type="caution">
    <text evidence="2">The sequence shown here is derived from an EMBL/GenBank/DDBJ whole genome shotgun (WGS) entry which is preliminary data.</text>
</comment>
<feature type="region of interest" description="Disordered" evidence="1">
    <location>
        <begin position="63"/>
        <end position="85"/>
    </location>
</feature>
<organism evidence="2 3">
    <name type="scientific">Eumeta variegata</name>
    <name type="common">Bagworm moth</name>
    <name type="synonym">Eumeta japonica</name>
    <dbReference type="NCBI Taxonomy" id="151549"/>
    <lineage>
        <taxon>Eukaryota</taxon>
        <taxon>Metazoa</taxon>
        <taxon>Ecdysozoa</taxon>
        <taxon>Arthropoda</taxon>
        <taxon>Hexapoda</taxon>
        <taxon>Insecta</taxon>
        <taxon>Pterygota</taxon>
        <taxon>Neoptera</taxon>
        <taxon>Endopterygota</taxon>
        <taxon>Lepidoptera</taxon>
        <taxon>Glossata</taxon>
        <taxon>Ditrysia</taxon>
        <taxon>Tineoidea</taxon>
        <taxon>Psychidae</taxon>
        <taxon>Oiketicinae</taxon>
        <taxon>Eumeta</taxon>
    </lineage>
</organism>
<keyword evidence="3" id="KW-1185">Reference proteome</keyword>
<protein>
    <submittedName>
        <fullName evidence="2">Uncharacterized protein</fullName>
    </submittedName>
</protein>
<sequence length="85" mass="9481">MGGAEIVRSRCTDQSMFEWASILSYRRFNISSLCLTLTDITDVRVICQDRPCVTITCLANSRSGETNRQTTRRADEVGTVTSDVT</sequence>